<dbReference type="PhylomeDB" id="Q2JGI5"/>
<proteinExistence type="predicted"/>
<dbReference type="InterPro" id="IPR047718">
    <property type="entry name" value="RsbA-like_anti_sig"/>
</dbReference>
<dbReference type="Pfam" id="PF14417">
    <property type="entry name" value="MEDS"/>
    <property type="match status" value="1"/>
</dbReference>
<evidence type="ECO:0000313" key="5">
    <source>
        <dbReference type="Proteomes" id="UP000001937"/>
    </source>
</evidence>
<keyword evidence="5" id="KW-1185">Reference proteome</keyword>
<dbReference type="GO" id="GO:0004674">
    <property type="term" value="F:protein serine/threonine kinase activity"/>
    <property type="evidence" value="ECO:0007669"/>
    <property type="project" value="UniProtKB-KW"/>
</dbReference>
<dbReference type="InterPro" id="IPR036890">
    <property type="entry name" value="HATPase_C_sf"/>
</dbReference>
<dbReference type="AlphaFoldDB" id="Q2JGI5"/>
<evidence type="ECO:0000259" key="3">
    <source>
        <dbReference type="Pfam" id="PF14417"/>
    </source>
</evidence>
<evidence type="ECO:0000259" key="2">
    <source>
        <dbReference type="Pfam" id="PF13581"/>
    </source>
</evidence>
<dbReference type="PANTHER" id="PTHR35526:SF3">
    <property type="entry name" value="ANTI-SIGMA-F FACTOR RSBW"/>
    <property type="match status" value="1"/>
</dbReference>
<keyword evidence="4" id="KW-0808">Transferase</keyword>
<protein>
    <submittedName>
        <fullName evidence="4">Serine/threonine kinase anti-sigma factor</fullName>
    </submittedName>
</protein>
<dbReference type="HOGENOM" id="CLU_072253_0_0_11"/>
<dbReference type="CDD" id="cd16936">
    <property type="entry name" value="HATPase_RsbW-like"/>
    <property type="match status" value="1"/>
</dbReference>
<name>Q2JGI5_FRACC</name>
<dbReference type="PANTHER" id="PTHR35526">
    <property type="entry name" value="ANTI-SIGMA-F FACTOR RSBW-RELATED"/>
    <property type="match status" value="1"/>
</dbReference>
<feature type="domain" description="Histidine kinase/HSP90-like ATPase" evidence="2">
    <location>
        <begin position="217"/>
        <end position="328"/>
    </location>
</feature>
<evidence type="ECO:0000256" key="1">
    <source>
        <dbReference type="ARBA" id="ARBA00022527"/>
    </source>
</evidence>
<dbReference type="SUPFAM" id="SSF55874">
    <property type="entry name" value="ATPase domain of HSP90 chaperone/DNA topoisomerase II/histidine kinase"/>
    <property type="match status" value="1"/>
</dbReference>
<accession>Q2JGI5</accession>
<dbReference type="STRING" id="106370.Francci3_0218"/>
<dbReference type="Gene3D" id="3.30.565.10">
    <property type="entry name" value="Histidine kinase-like ATPase, C-terminal domain"/>
    <property type="match status" value="1"/>
</dbReference>
<reference evidence="4 5" key="1">
    <citation type="journal article" date="2007" name="Genome Res.">
        <title>Genome characteristics of facultatively symbiotic Frankia sp. strains reflect host range and host plant biogeography.</title>
        <authorList>
            <person name="Normand P."/>
            <person name="Lapierre P."/>
            <person name="Tisa L.S."/>
            <person name="Gogarten J.P."/>
            <person name="Alloisio N."/>
            <person name="Bagnarol E."/>
            <person name="Bassi C.A."/>
            <person name="Berry A.M."/>
            <person name="Bickhart D.M."/>
            <person name="Choisne N."/>
            <person name="Couloux A."/>
            <person name="Cournoyer B."/>
            <person name="Cruveiller S."/>
            <person name="Daubin V."/>
            <person name="Demange N."/>
            <person name="Francino M.P."/>
            <person name="Goltsman E."/>
            <person name="Huang Y."/>
            <person name="Kopp O.R."/>
            <person name="Labarre L."/>
            <person name="Lapidus A."/>
            <person name="Lavire C."/>
            <person name="Marechal J."/>
            <person name="Martinez M."/>
            <person name="Mastronunzio J.E."/>
            <person name="Mullin B.C."/>
            <person name="Niemann J."/>
            <person name="Pujic P."/>
            <person name="Rawnsley T."/>
            <person name="Rouy Z."/>
            <person name="Schenowitz C."/>
            <person name="Sellstedt A."/>
            <person name="Tavares F."/>
            <person name="Tomkins J.P."/>
            <person name="Vallenet D."/>
            <person name="Valverde C."/>
            <person name="Wall L.G."/>
            <person name="Wang Y."/>
            <person name="Medigue C."/>
            <person name="Benson D.R."/>
        </authorList>
    </citation>
    <scope>NUCLEOTIDE SEQUENCE [LARGE SCALE GENOMIC DNA]</scope>
    <source>
        <strain evidence="5">DSM 45818 / CECT 9043 / CcI3</strain>
    </source>
</reference>
<keyword evidence="1" id="KW-0723">Serine/threonine-protein kinase</keyword>
<dbReference type="Pfam" id="PF13581">
    <property type="entry name" value="HATPase_c_2"/>
    <property type="match status" value="1"/>
</dbReference>
<dbReference type="NCBIfam" id="NF041045">
    <property type="entry name" value="RsbA_anti_sig"/>
    <property type="match status" value="1"/>
</dbReference>
<gene>
    <name evidence="4" type="ordered locus">Francci3_0218</name>
</gene>
<dbReference type="InterPro" id="IPR025847">
    <property type="entry name" value="MEDS_domain"/>
</dbReference>
<evidence type="ECO:0000313" key="4">
    <source>
        <dbReference type="EMBL" id="ABD09607.1"/>
    </source>
</evidence>
<dbReference type="eggNOG" id="COG2172">
    <property type="taxonomic scope" value="Bacteria"/>
</dbReference>
<dbReference type="Proteomes" id="UP000001937">
    <property type="component" value="Chromosome"/>
</dbReference>
<dbReference type="InterPro" id="IPR050267">
    <property type="entry name" value="Anti-sigma-factor_SerPK"/>
</dbReference>
<sequence length="331" mass="35726">MSHGSTLGSICGPVTGGSGADGIRHEAFLYQGDAGFLSATRDFVLAGLAVDEAVLVAVTQPRIRQLRAALGRAAQRVSFLDMAELGRNPARVIPAWQDFLDLGVERGRLVRGIGEPTWLARSGPERRESMLHEALLNEAFAAPPAWRLRCLYDVGQIGPALVDEIWRTHPAVVEGGLGRISSRYRPPGSAVASPGPDPLAEALPDLGVPRVEFAFGPRDLGHVRAEVIRVALAWGLGAERTGEFELAVHEVATNSVHHGGGHGAVRLWTDDACLICEVRDGGRLYDRLAGRRRPDLSLGGGRGLWLVNQLCDLVQLRSTRVGTTVRMYMYV</sequence>
<feature type="domain" description="MEDS" evidence="3">
    <location>
        <begin position="24"/>
        <end position="170"/>
    </location>
</feature>
<dbReference type="InterPro" id="IPR003594">
    <property type="entry name" value="HATPase_dom"/>
</dbReference>
<dbReference type="EMBL" id="CP000249">
    <property type="protein sequence ID" value="ABD09607.1"/>
    <property type="molecule type" value="Genomic_DNA"/>
</dbReference>
<keyword evidence="4" id="KW-0418">Kinase</keyword>
<organism evidence="4 5">
    <name type="scientific">Frankia casuarinae (strain DSM 45818 / CECT 9043 / HFP020203 / CcI3)</name>
    <dbReference type="NCBI Taxonomy" id="106370"/>
    <lineage>
        <taxon>Bacteria</taxon>
        <taxon>Bacillati</taxon>
        <taxon>Actinomycetota</taxon>
        <taxon>Actinomycetes</taxon>
        <taxon>Frankiales</taxon>
        <taxon>Frankiaceae</taxon>
        <taxon>Frankia</taxon>
    </lineage>
</organism>
<dbReference type="KEGG" id="fra:Francci3_0218"/>